<name>A0A840ABI5_9PROT</name>
<organism evidence="3 4">
    <name type="scientific">Roseococcus suduntuyensis</name>
    <dbReference type="NCBI Taxonomy" id="455361"/>
    <lineage>
        <taxon>Bacteria</taxon>
        <taxon>Pseudomonadati</taxon>
        <taxon>Pseudomonadota</taxon>
        <taxon>Alphaproteobacteria</taxon>
        <taxon>Acetobacterales</taxon>
        <taxon>Roseomonadaceae</taxon>
        <taxon>Roseococcus</taxon>
    </lineage>
</organism>
<feature type="signal peptide" evidence="2">
    <location>
        <begin position="1"/>
        <end position="22"/>
    </location>
</feature>
<gene>
    <name evidence="3" type="ORF">GGQ83_002362</name>
</gene>
<reference evidence="3 4" key="1">
    <citation type="submission" date="2020-08" db="EMBL/GenBank/DDBJ databases">
        <title>Genomic Encyclopedia of Type Strains, Phase IV (KMG-IV): sequencing the most valuable type-strain genomes for metagenomic binning, comparative biology and taxonomic classification.</title>
        <authorList>
            <person name="Goeker M."/>
        </authorList>
    </citation>
    <scope>NUCLEOTIDE SEQUENCE [LARGE SCALE GENOMIC DNA]</scope>
    <source>
        <strain evidence="3 4">DSM 19979</strain>
    </source>
</reference>
<keyword evidence="4" id="KW-1185">Reference proteome</keyword>
<dbReference type="RefSeq" id="WP_184384169.1">
    <property type="nucleotide sequence ID" value="NZ_JACIDJ010000003.1"/>
</dbReference>
<accession>A0A840ABI5</accession>
<feature type="chain" id="PRO_5032885184" description="Lipoprotein" evidence="2">
    <location>
        <begin position="23"/>
        <end position="121"/>
    </location>
</feature>
<comment type="caution">
    <text evidence="3">The sequence shown here is derived from an EMBL/GenBank/DDBJ whole genome shotgun (WGS) entry which is preliminary data.</text>
</comment>
<sequence length="121" mass="12801">MPRAAALLLPVLLLAGCAQGFAPPPPPPGARSSNPEVVAACRAQAASVITRQDRGQLIREDERNSRLGSETTGSLAFRAPIDRLSREYRFEQMVDECVRANTRDTAPAAPSPAPAPTPGGR</sequence>
<evidence type="ECO:0000256" key="2">
    <source>
        <dbReference type="SAM" id="SignalP"/>
    </source>
</evidence>
<feature type="compositionally biased region" description="Basic and acidic residues" evidence="1">
    <location>
        <begin position="51"/>
        <end position="65"/>
    </location>
</feature>
<evidence type="ECO:0000313" key="4">
    <source>
        <dbReference type="Proteomes" id="UP000553193"/>
    </source>
</evidence>
<feature type="region of interest" description="Disordered" evidence="1">
    <location>
        <begin position="50"/>
        <end position="71"/>
    </location>
</feature>
<evidence type="ECO:0000313" key="3">
    <source>
        <dbReference type="EMBL" id="MBB3898919.1"/>
    </source>
</evidence>
<feature type="compositionally biased region" description="Pro residues" evidence="1">
    <location>
        <begin position="109"/>
        <end position="121"/>
    </location>
</feature>
<keyword evidence="2" id="KW-0732">Signal</keyword>
<dbReference type="PROSITE" id="PS51257">
    <property type="entry name" value="PROKAR_LIPOPROTEIN"/>
    <property type="match status" value="1"/>
</dbReference>
<feature type="region of interest" description="Disordered" evidence="1">
    <location>
        <begin position="101"/>
        <end position="121"/>
    </location>
</feature>
<dbReference type="Proteomes" id="UP000553193">
    <property type="component" value="Unassembled WGS sequence"/>
</dbReference>
<evidence type="ECO:0000256" key="1">
    <source>
        <dbReference type="SAM" id="MobiDB-lite"/>
    </source>
</evidence>
<dbReference type="AlphaFoldDB" id="A0A840ABI5"/>
<dbReference type="EMBL" id="JACIDJ010000003">
    <property type="protein sequence ID" value="MBB3898919.1"/>
    <property type="molecule type" value="Genomic_DNA"/>
</dbReference>
<proteinExistence type="predicted"/>
<protein>
    <recommendedName>
        <fullName evidence="5">Lipoprotein</fullName>
    </recommendedName>
</protein>
<evidence type="ECO:0008006" key="5">
    <source>
        <dbReference type="Google" id="ProtNLM"/>
    </source>
</evidence>